<gene>
    <name evidence="4" type="ORF">I8Y58_000745</name>
</gene>
<evidence type="ECO:0008006" key="6">
    <source>
        <dbReference type="Google" id="ProtNLM"/>
    </source>
</evidence>
<dbReference type="GO" id="GO:0031267">
    <property type="term" value="F:small GTPase binding"/>
    <property type="evidence" value="ECO:0007669"/>
    <property type="project" value="TreeGrafter"/>
</dbReference>
<protein>
    <recommendedName>
        <fullName evidence="6">Leucine-rich repeat-containing protein</fullName>
    </recommendedName>
</protein>
<evidence type="ECO:0000256" key="2">
    <source>
        <dbReference type="ARBA" id="ARBA00022614"/>
    </source>
</evidence>
<evidence type="ECO:0000313" key="4">
    <source>
        <dbReference type="EMBL" id="HAT1595546.1"/>
    </source>
</evidence>
<dbReference type="GO" id="GO:0048471">
    <property type="term" value="C:perinuclear region of cytoplasm"/>
    <property type="evidence" value="ECO:0007669"/>
    <property type="project" value="TreeGrafter"/>
</dbReference>
<dbReference type="EMBL" id="DACSEI010000005">
    <property type="protein sequence ID" value="HAT1595546.1"/>
    <property type="molecule type" value="Genomic_DNA"/>
</dbReference>
<sequence length="323" mass="35166">MNYKLILPAGSNLAQEFTSIPHGVTSLDLSWNNLDSISTVELMQAFANIPASVTSLNLSGNSLGFKNSDELVQILAAIPANVTSLNLSGNYLGNQNGADLARLLATIPISVTALDLSWNDLSSKSSSELAQTFAAIPTNLTSLDLSWNALYRNPGLTRVSAAILAGMTSLNLSWNFIGLKSCAEIAHVFSSIPNHVISLNLCLNCLHELSLENLVLLKDSLKHVQTVYLDHVTVKSMSKEQRQALGAVFPNIQKIILVDYYGKELHPSQSITIANLIRELSGKTDVPSLLNQCIFFAKRHQTNIEDLNIPDELKESIQTCKPL</sequence>
<organism evidence="4 5">
    <name type="scientific">Legionella pneumophila</name>
    <dbReference type="NCBI Taxonomy" id="446"/>
    <lineage>
        <taxon>Bacteria</taxon>
        <taxon>Pseudomonadati</taxon>
        <taxon>Pseudomonadota</taxon>
        <taxon>Gammaproteobacteria</taxon>
        <taxon>Legionellales</taxon>
        <taxon>Legionellaceae</taxon>
        <taxon>Legionella</taxon>
    </lineage>
</organism>
<comment type="caution">
    <text evidence="4">The sequence shown here is derived from an EMBL/GenBank/DDBJ whole genome shotgun (WGS) entry which is preliminary data.</text>
</comment>
<accession>A0AAN5P9Q1</accession>
<keyword evidence="1" id="KW-0343">GTPase activation</keyword>
<name>A0AAN5P9Q1_LEGPN</name>
<dbReference type="InterPro" id="IPR027038">
    <property type="entry name" value="RanGap"/>
</dbReference>
<evidence type="ECO:0000256" key="1">
    <source>
        <dbReference type="ARBA" id="ARBA00022468"/>
    </source>
</evidence>
<dbReference type="Gene3D" id="3.80.10.10">
    <property type="entry name" value="Ribonuclease Inhibitor"/>
    <property type="match status" value="1"/>
</dbReference>
<dbReference type="GO" id="GO:0005829">
    <property type="term" value="C:cytosol"/>
    <property type="evidence" value="ECO:0007669"/>
    <property type="project" value="TreeGrafter"/>
</dbReference>
<evidence type="ECO:0000256" key="3">
    <source>
        <dbReference type="ARBA" id="ARBA00022737"/>
    </source>
</evidence>
<keyword evidence="2" id="KW-0433">Leucine-rich repeat</keyword>
<dbReference type="AlphaFoldDB" id="A0AAN5P9Q1"/>
<reference evidence="4" key="2">
    <citation type="submission" date="2020-11" db="EMBL/GenBank/DDBJ databases">
        <authorList>
            <consortium name="NCBI Pathogen Detection Project"/>
        </authorList>
    </citation>
    <scope>NUCLEOTIDE SEQUENCE</scope>
    <source>
        <strain evidence="4">D3612</strain>
    </source>
</reference>
<dbReference type="InterPro" id="IPR032675">
    <property type="entry name" value="LRR_dom_sf"/>
</dbReference>
<dbReference type="InterPro" id="IPR001611">
    <property type="entry name" value="Leu-rich_rpt"/>
</dbReference>
<keyword evidence="3" id="KW-0677">Repeat</keyword>
<dbReference type="PANTHER" id="PTHR24113">
    <property type="entry name" value="RAN GTPASE-ACTIVATING PROTEIN 1"/>
    <property type="match status" value="1"/>
</dbReference>
<proteinExistence type="predicted"/>
<dbReference type="SUPFAM" id="SSF52047">
    <property type="entry name" value="RNI-like"/>
    <property type="match status" value="1"/>
</dbReference>
<dbReference type="PANTHER" id="PTHR24113:SF12">
    <property type="entry name" value="RAN GTPASE-ACTIVATING PROTEIN 1"/>
    <property type="match status" value="1"/>
</dbReference>
<dbReference type="Proteomes" id="UP000861567">
    <property type="component" value="Unassembled WGS sequence"/>
</dbReference>
<dbReference type="GO" id="GO:0006913">
    <property type="term" value="P:nucleocytoplasmic transport"/>
    <property type="evidence" value="ECO:0007669"/>
    <property type="project" value="TreeGrafter"/>
</dbReference>
<reference evidence="4" key="1">
    <citation type="journal article" date="2018" name="Genome Biol.">
        <title>SKESA: strategic k-mer extension for scrupulous assemblies.</title>
        <authorList>
            <person name="Souvorov A."/>
            <person name="Agarwala R."/>
            <person name="Lipman D.J."/>
        </authorList>
    </citation>
    <scope>NUCLEOTIDE SEQUENCE</scope>
    <source>
        <strain evidence="4">D3612</strain>
    </source>
</reference>
<dbReference type="GO" id="GO:0005096">
    <property type="term" value="F:GTPase activator activity"/>
    <property type="evidence" value="ECO:0007669"/>
    <property type="project" value="UniProtKB-KW"/>
</dbReference>
<evidence type="ECO:0000313" key="5">
    <source>
        <dbReference type="Proteomes" id="UP000861567"/>
    </source>
</evidence>
<dbReference type="Pfam" id="PF13516">
    <property type="entry name" value="LRR_6"/>
    <property type="match status" value="3"/>
</dbReference>